<reference evidence="3 4" key="1">
    <citation type="submission" date="2018-03" db="EMBL/GenBank/DDBJ databases">
        <title>Genomic Encyclopedia of Archaeal and Bacterial Type Strains, Phase II (KMG-II): from individual species to whole genera.</title>
        <authorList>
            <person name="Goeker M."/>
        </authorList>
    </citation>
    <scope>NUCLEOTIDE SEQUENCE [LARGE SCALE GENOMIC DNA]</scope>
    <source>
        <strain evidence="3 4">DSM 44889</strain>
    </source>
</reference>
<dbReference type="SUPFAM" id="SSF53474">
    <property type="entry name" value="alpha/beta-Hydrolases"/>
    <property type="match status" value="1"/>
</dbReference>
<dbReference type="PANTHER" id="PTHR43329">
    <property type="entry name" value="EPOXIDE HYDROLASE"/>
    <property type="match status" value="1"/>
</dbReference>
<dbReference type="PRINTS" id="PR00412">
    <property type="entry name" value="EPOXHYDRLASE"/>
</dbReference>
<dbReference type="Gene3D" id="3.40.50.1820">
    <property type="entry name" value="alpha/beta hydrolase"/>
    <property type="match status" value="1"/>
</dbReference>
<evidence type="ECO:0000313" key="3">
    <source>
        <dbReference type="EMBL" id="PWJ53349.1"/>
    </source>
</evidence>
<evidence type="ECO:0000313" key="4">
    <source>
        <dbReference type="Proteomes" id="UP000245469"/>
    </source>
</evidence>
<keyword evidence="4" id="KW-1185">Reference proteome</keyword>
<gene>
    <name evidence="3" type="ORF">BXY45_113108</name>
</gene>
<dbReference type="GO" id="GO:0016787">
    <property type="term" value="F:hydrolase activity"/>
    <property type="evidence" value="ECO:0007669"/>
    <property type="project" value="UniProtKB-KW"/>
</dbReference>
<feature type="domain" description="AB hydrolase-1" evidence="2">
    <location>
        <begin position="50"/>
        <end position="299"/>
    </location>
</feature>
<dbReference type="InterPro" id="IPR000639">
    <property type="entry name" value="Epox_hydrolase-like"/>
</dbReference>
<name>A0A316A7C4_9ACTN</name>
<sequence>MRDLPRGLRAGPPVDAADLLDPGPWRHRYVTANGCRFHVAESGPDDGAAPLVLLLHGFPQSWRAWKHQLVALAAAGYRAAAMDLRGSGASDKPPRGYDTATLTADAAGVVKALGAQRAVLVGSGWGAWAAWASPALQPATTAAIASLGEPHPLLALRQPWRVLTPSAAKHVARVQVPAFPEWAVRDGSMVEEVLRAWGAPGWADDAVVAEHAQALRVPFAAHAALECYRWMARSRVRADGHAFARSLSRPAAVPVLTAQGTLDGAVVPGSCRRSVRWAGAAYRWAEVPGAGHFLGEEAPEVTSELLLDWLGTLHLATDPH</sequence>
<comment type="caution">
    <text evidence="3">The sequence shown here is derived from an EMBL/GenBank/DDBJ whole genome shotgun (WGS) entry which is preliminary data.</text>
</comment>
<keyword evidence="1" id="KW-0378">Hydrolase</keyword>
<accession>A0A316A7C4</accession>
<proteinExistence type="predicted"/>
<dbReference type="Pfam" id="PF00561">
    <property type="entry name" value="Abhydrolase_1"/>
    <property type="match status" value="1"/>
</dbReference>
<dbReference type="InterPro" id="IPR029058">
    <property type="entry name" value="AB_hydrolase_fold"/>
</dbReference>
<organism evidence="3 4">
    <name type="scientific">Quadrisphaera granulorum</name>
    <dbReference type="NCBI Taxonomy" id="317664"/>
    <lineage>
        <taxon>Bacteria</taxon>
        <taxon>Bacillati</taxon>
        <taxon>Actinomycetota</taxon>
        <taxon>Actinomycetes</taxon>
        <taxon>Kineosporiales</taxon>
        <taxon>Kineosporiaceae</taxon>
        <taxon>Quadrisphaera</taxon>
    </lineage>
</organism>
<dbReference type="RefSeq" id="WP_245961774.1">
    <property type="nucleotide sequence ID" value="NZ_QGDQ01000013.1"/>
</dbReference>
<protein>
    <submittedName>
        <fullName evidence="3">Pimeloyl-ACP methyl ester carboxylesterase</fullName>
    </submittedName>
</protein>
<evidence type="ECO:0000259" key="2">
    <source>
        <dbReference type="Pfam" id="PF00561"/>
    </source>
</evidence>
<dbReference type="Proteomes" id="UP000245469">
    <property type="component" value="Unassembled WGS sequence"/>
</dbReference>
<dbReference type="InterPro" id="IPR000073">
    <property type="entry name" value="AB_hydrolase_1"/>
</dbReference>
<dbReference type="EMBL" id="QGDQ01000013">
    <property type="protein sequence ID" value="PWJ53349.1"/>
    <property type="molecule type" value="Genomic_DNA"/>
</dbReference>
<dbReference type="AlphaFoldDB" id="A0A316A7C4"/>
<evidence type="ECO:0000256" key="1">
    <source>
        <dbReference type="ARBA" id="ARBA00022801"/>
    </source>
</evidence>